<keyword evidence="6 9" id="KW-0067">ATP-binding</keyword>
<evidence type="ECO:0000256" key="7">
    <source>
        <dbReference type="ARBA" id="ARBA00023136"/>
    </source>
</evidence>
<feature type="domain" description="ABC transporter" evidence="8">
    <location>
        <begin position="27"/>
        <end position="273"/>
    </location>
</feature>
<dbReference type="SMART" id="SM00382">
    <property type="entry name" value="AAA"/>
    <property type="match status" value="1"/>
</dbReference>
<evidence type="ECO:0000259" key="8">
    <source>
        <dbReference type="PROSITE" id="PS50893"/>
    </source>
</evidence>
<organism evidence="9 10">
    <name type="scientific">Rhodococcus koreensis</name>
    <dbReference type="NCBI Taxonomy" id="99653"/>
    <lineage>
        <taxon>Bacteria</taxon>
        <taxon>Bacillati</taxon>
        <taxon>Actinomycetota</taxon>
        <taxon>Actinomycetes</taxon>
        <taxon>Mycobacteriales</taxon>
        <taxon>Nocardiaceae</taxon>
        <taxon>Rhodococcus</taxon>
    </lineage>
</organism>
<accession>A0A1H5CAQ1</accession>
<reference evidence="10" key="1">
    <citation type="submission" date="2016-10" db="EMBL/GenBank/DDBJ databases">
        <authorList>
            <person name="Varghese N."/>
            <person name="Submissions S."/>
        </authorList>
    </citation>
    <scope>NUCLEOTIDE SEQUENCE [LARGE SCALE GENOMIC DNA]</scope>
    <source>
        <strain evidence="10">DSM 44498</strain>
    </source>
</reference>
<keyword evidence="5" id="KW-0547">Nucleotide-binding</keyword>
<evidence type="ECO:0000256" key="5">
    <source>
        <dbReference type="ARBA" id="ARBA00022741"/>
    </source>
</evidence>
<keyword evidence="3" id="KW-0813">Transport</keyword>
<dbReference type="Proteomes" id="UP000183561">
    <property type="component" value="Unassembled WGS sequence"/>
</dbReference>
<dbReference type="EMBL" id="FNSV01000005">
    <property type="protein sequence ID" value="SED63863.1"/>
    <property type="molecule type" value="Genomic_DNA"/>
</dbReference>
<dbReference type="GO" id="GO:0016887">
    <property type="term" value="F:ATP hydrolysis activity"/>
    <property type="evidence" value="ECO:0007669"/>
    <property type="project" value="InterPro"/>
</dbReference>
<dbReference type="GO" id="GO:0005886">
    <property type="term" value="C:plasma membrane"/>
    <property type="evidence" value="ECO:0007669"/>
    <property type="project" value="UniProtKB-SubCell"/>
</dbReference>
<dbReference type="PROSITE" id="PS00211">
    <property type="entry name" value="ABC_TRANSPORTER_1"/>
    <property type="match status" value="1"/>
</dbReference>
<dbReference type="InterPro" id="IPR013563">
    <property type="entry name" value="Oligopep_ABC_C"/>
</dbReference>
<dbReference type="AlphaFoldDB" id="A0A1H5CAQ1"/>
<evidence type="ECO:0000256" key="6">
    <source>
        <dbReference type="ARBA" id="ARBA00022840"/>
    </source>
</evidence>
<dbReference type="PROSITE" id="PS50893">
    <property type="entry name" value="ABC_TRANSPORTER_2"/>
    <property type="match status" value="1"/>
</dbReference>
<dbReference type="InterPro" id="IPR027417">
    <property type="entry name" value="P-loop_NTPase"/>
</dbReference>
<comment type="subcellular location">
    <subcellularLocation>
        <location evidence="1">Cell membrane</location>
        <topology evidence="1">Peripheral membrane protein</topology>
    </subcellularLocation>
</comment>
<dbReference type="Pfam" id="PF08352">
    <property type="entry name" value="oligo_HPY"/>
    <property type="match status" value="1"/>
</dbReference>
<dbReference type="Gene3D" id="3.40.50.300">
    <property type="entry name" value="P-loop containing nucleotide triphosphate hydrolases"/>
    <property type="match status" value="1"/>
</dbReference>
<dbReference type="FunFam" id="3.40.50.300:FF:000016">
    <property type="entry name" value="Oligopeptide ABC transporter ATP-binding component"/>
    <property type="match status" value="1"/>
</dbReference>
<dbReference type="InterPro" id="IPR050388">
    <property type="entry name" value="ABC_Ni/Peptide_Import"/>
</dbReference>
<keyword evidence="7" id="KW-0472">Membrane</keyword>
<dbReference type="RefSeq" id="WP_072943402.1">
    <property type="nucleotide sequence ID" value="NZ_FNSV01000005.1"/>
</dbReference>
<dbReference type="NCBIfam" id="TIGR01727">
    <property type="entry name" value="oligo_HPY"/>
    <property type="match status" value="1"/>
</dbReference>
<keyword evidence="10" id="KW-1185">Reference proteome</keyword>
<sequence length="350" mass="37903">MTEAISHLASRSPISAAPAPTAPLVAVEGLNLTLDVAGQTRQVLRDVSLTIQRGEALGLVGESGAGKSMTLRAIARLLPERATTRGTVRLEGHEMLSLRGESLLRARSGISVIFQDPRAYINPVRRVGDFLTEQLRIVARVDRHEATRRAQRILSEVGITDTARRMRQYPGDLSGGMLQRVMIASALLSDPKLILADEPTTALDVTTQSEVMAILDELRHDAGVALLFITHDLDLAAAVCDRTSVMYAGQIVETQASTGLHHHPRHPYTAALAAARPDLDHPRPRLAAVPGRPIGAWEAAETCAFADRCPRSLTLCTESGPVPLIRESDHAVRCLRIDNHDPLQEGTPND</sequence>
<keyword evidence="4" id="KW-1003">Cell membrane</keyword>
<evidence type="ECO:0000256" key="1">
    <source>
        <dbReference type="ARBA" id="ARBA00004202"/>
    </source>
</evidence>
<proteinExistence type="inferred from homology"/>
<comment type="similarity">
    <text evidence="2">Belongs to the ABC transporter superfamily.</text>
</comment>
<dbReference type="SUPFAM" id="SSF52540">
    <property type="entry name" value="P-loop containing nucleoside triphosphate hydrolases"/>
    <property type="match status" value="1"/>
</dbReference>
<dbReference type="CDD" id="cd03257">
    <property type="entry name" value="ABC_NikE_OppD_transporters"/>
    <property type="match status" value="1"/>
</dbReference>
<dbReference type="PANTHER" id="PTHR43297:SF2">
    <property type="entry name" value="DIPEPTIDE TRANSPORT ATP-BINDING PROTEIN DPPD"/>
    <property type="match status" value="1"/>
</dbReference>
<dbReference type="GO" id="GO:0015833">
    <property type="term" value="P:peptide transport"/>
    <property type="evidence" value="ECO:0007669"/>
    <property type="project" value="InterPro"/>
</dbReference>
<evidence type="ECO:0000313" key="9">
    <source>
        <dbReference type="EMBL" id="SED63863.1"/>
    </source>
</evidence>
<name>A0A1H5CAQ1_9NOCA</name>
<protein>
    <submittedName>
        <fullName evidence="9">Oligopeptide/dipeptide ABC transporter, ATP-binding protein, C-terminal domain-containing protein</fullName>
    </submittedName>
</protein>
<evidence type="ECO:0000256" key="3">
    <source>
        <dbReference type="ARBA" id="ARBA00022448"/>
    </source>
</evidence>
<evidence type="ECO:0000256" key="2">
    <source>
        <dbReference type="ARBA" id="ARBA00005417"/>
    </source>
</evidence>
<dbReference type="GO" id="GO:0005524">
    <property type="term" value="F:ATP binding"/>
    <property type="evidence" value="ECO:0007669"/>
    <property type="project" value="UniProtKB-KW"/>
</dbReference>
<dbReference type="PANTHER" id="PTHR43297">
    <property type="entry name" value="OLIGOPEPTIDE TRANSPORT ATP-BINDING PROTEIN APPD"/>
    <property type="match status" value="1"/>
</dbReference>
<dbReference type="Pfam" id="PF00005">
    <property type="entry name" value="ABC_tran"/>
    <property type="match status" value="1"/>
</dbReference>
<dbReference type="InterPro" id="IPR003593">
    <property type="entry name" value="AAA+_ATPase"/>
</dbReference>
<evidence type="ECO:0000313" key="10">
    <source>
        <dbReference type="Proteomes" id="UP000183561"/>
    </source>
</evidence>
<dbReference type="InterPro" id="IPR017871">
    <property type="entry name" value="ABC_transporter-like_CS"/>
</dbReference>
<dbReference type="InterPro" id="IPR003439">
    <property type="entry name" value="ABC_transporter-like_ATP-bd"/>
</dbReference>
<gene>
    <name evidence="9" type="ORF">SAMN04490239_9098</name>
</gene>
<evidence type="ECO:0000256" key="4">
    <source>
        <dbReference type="ARBA" id="ARBA00022475"/>
    </source>
</evidence>
<dbReference type="OrthoDB" id="8036461at2"/>